<reference evidence="2" key="1">
    <citation type="journal article" date="2019" name="Int. J. Syst. Evol. Microbiol.">
        <title>The Global Catalogue of Microorganisms (GCM) 10K type strain sequencing project: providing services to taxonomists for standard genome sequencing and annotation.</title>
        <authorList>
            <consortium name="The Broad Institute Genomics Platform"/>
            <consortium name="The Broad Institute Genome Sequencing Center for Infectious Disease"/>
            <person name="Wu L."/>
            <person name="Ma J."/>
        </authorList>
    </citation>
    <scope>NUCLEOTIDE SEQUENCE [LARGE SCALE GENOMIC DNA]</scope>
    <source>
        <strain evidence="2">KCTC 22209</strain>
    </source>
</reference>
<proteinExistence type="predicted"/>
<organism evidence="1 2">
    <name type="scientific">Sphingobacterium anhuiense</name>
    <dbReference type="NCBI Taxonomy" id="493780"/>
    <lineage>
        <taxon>Bacteria</taxon>
        <taxon>Pseudomonadati</taxon>
        <taxon>Bacteroidota</taxon>
        <taxon>Sphingobacteriia</taxon>
        <taxon>Sphingobacteriales</taxon>
        <taxon>Sphingobacteriaceae</taxon>
        <taxon>Sphingobacterium</taxon>
    </lineage>
</organism>
<protein>
    <recommendedName>
        <fullName evidence="3">DUF4142 domain-containing protein</fullName>
    </recommendedName>
</protein>
<comment type="caution">
    <text evidence="1">The sequence shown here is derived from an EMBL/GenBank/DDBJ whole genome shotgun (WGS) entry which is preliminary data.</text>
</comment>
<evidence type="ECO:0008006" key="3">
    <source>
        <dbReference type="Google" id="ProtNLM"/>
    </source>
</evidence>
<accession>A0ABW5YUR0</accession>
<evidence type="ECO:0000313" key="1">
    <source>
        <dbReference type="EMBL" id="MFD2904000.1"/>
    </source>
</evidence>
<keyword evidence="2" id="KW-1185">Reference proteome</keyword>
<dbReference type="RefSeq" id="WP_021188363.1">
    <property type="nucleotide sequence ID" value="NZ_JBHUPE010000004.1"/>
</dbReference>
<dbReference type="EMBL" id="JBHUPE010000004">
    <property type="protein sequence ID" value="MFD2904000.1"/>
    <property type="molecule type" value="Genomic_DNA"/>
</dbReference>
<name>A0ABW5YUR0_9SPHI</name>
<dbReference type="Proteomes" id="UP001597509">
    <property type="component" value="Unassembled WGS sequence"/>
</dbReference>
<gene>
    <name evidence="1" type="ORF">ACFS6I_08700</name>
</gene>
<evidence type="ECO:0000313" key="2">
    <source>
        <dbReference type="Proteomes" id="UP001597509"/>
    </source>
</evidence>
<sequence length="167" mass="19709">MQAHSKTYSIIITIFLLFQSSAVISQDYKDEHILRDIVFMRTEGLVMTQLMEKHSKNKDILVLCKQIRNYYKNTQPILVDIIKGKTIDLDQNQFEQIWKAGEKSFLYYSDESESKWNKLFLEHINASVNAYTKLLRERQDDDIAYFTFRALPELVNLAKAYQTLDIN</sequence>